<feature type="region of interest" description="Disordered" evidence="1">
    <location>
        <begin position="127"/>
        <end position="151"/>
    </location>
</feature>
<dbReference type="SUPFAM" id="SSF53146">
    <property type="entry name" value="Nitrogenase accessory factor-like"/>
    <property type="match status" value="1"/>
</dbReference>
<dbReference type="InterPro" id="IPR036105">
    <property type="entry name" value="DiNase_FeMo-co_biosyn_sf"/>
</dbReference>
<evidence type="ECO:0000313" key="2">
    <source>
        <dbReference type="EMBL" id="AWB10953.1"/>
    </source>
</evidence>
<name>A0A2R4W2D9_THEAF</name>
<evidence type="ECO:0008006" key="4">
    <source>
        <dbReference type="Google" id="ProtNLM"/>
    </source>
</evidence>
<dbReference type="Proteomes" id="UP000244792">
    <property type="component" value="Chromosome"/>
</dbReference>
<reference evidence="2 3" key="1">
    <citation type="submission" date="2017-04" db="EMBL/GenBank/DDBJ databases">
        <title>Genomic insights into metabolism of Thermodesulfobium acidiphilum.</title>
        <authorList>
            <person name="Toshchakov S.V."/>
            <person name="Frolov E.N."/>
            <person name="Kublanov I.V."/>
            <person name="Samarov N.I."/>
            <person name="Novikov A."/>
            <person name="Lebedinsky A.V."/>
            <person name="Bonch-Osmolovskaya E.A."/>
            <person name="Chernyh N.A."/>
        </authorList>
    </citation>
    <scope>NUCLEOTIDE SEQUENCE [LARGE SCALE GENOMIC DNA]</scope>
    <source>
        <strain evidence="2 3">3127-1</strain>
    </source>
</reference>
<dbReference type="Gene3D" id="3.30.420.130">
    <property type="entry name" value="Dinitrogenase iron-molybdenum cofactor biosynthesis domain"/>
    <property type="match status" value="1"/>
</dbReference>
<keyword evidence="3" id="KW-1185">Reference proteome</keyword>
<accession>A0A2R4W2D9</accession>
<dbReference type="KEGG" id="taci:TDSAC_1617"/>
<feature type="compositionally biased region" description="Gly residues" evidence="1">
    <location>
        <begin position="130"/>
        <end position="151"/>
    </location>
</feature>
<protein>
    <recommendedName>
        <fullName evidence="4">Dinitrogenase iron-molybdenum cofactor biosynthesis domain-containing protein</fullName>
    </recommendedName>
</protein>
<proteinExistence type="predicted"/>
<dbReference type="RefSeq" id="WP_199919776.1">
    <property type="nucleotide sequence ID" value="NZ_CP020921.1"/>
</dbReference>
<gene>
    <name evidence="2" type="ORF">TDSAC_1617</name>
</gene>
<sequence>MKVALSVHNEIIAPVFDSSNNIEIIEIDNSKINSRKVYKIDLADIFSFFLRNSVDLIICGAISKQLEFQLSALSKVIPFICGSKEEIISALLKNKNFSDFLMPGCKRNRFRGDFLKNYISKGVTKMPRGDGTGPLGQGPLGAGQGRGRGRMGGQGFGPGGECVCPNCGTRIPHRPGVPCVQEKCPKCGTMMIRG</sequence>
<evidence type="ECO:0000313" key="3">
    <source>
        <dbReference type="Proteomes" id="UP000244792"/>
    </source>
</evidence>
<dbReference type="EMBL" id="CP020921">
    <property type="protein sequence ID" value="AWB10953.1"/>
    <property type="molecule type" value="Genomic_DNA"/>
</dbReference>
<organism evidence="2 3">
    <name type="scientific">Thermodesulfobium acidiphilum</name>
    <dbReference type="NCBI Taxonomy" id="1794699"/>
    <lineage>
        <taxon>Bacteria</taxon>
        <taxon>Pseudomonadati</taxon>
        <taxon>Thermodesulfobiota</taxon>
        <taxon>Thermodesulfobiia</taxon>
        <taxon>Thermodesulfobiales</taxon>
        <taxon>Thermodesulfobiaceae</taxon>
        <taxon>Thermodesulfobium</taxon>
    </lineage>
</organism>
<dbReference type="AlphaFoldDB" id="A0A2R4W2D9"/>
<evidence type="ECO:0000256" key="1">
    <source>
        <dbReference type="SAM" id="MobiDB-lite"/>
    </source>
</evidence>